<feature type="region of interest" description="Disordered" evidence="8">
    <location>
        <begin position="1"/>
        <end position="43"/>
    </location>
</feature>
<evidence type="ECO:0000259" key="9">
    <source>
        <dbReference type="Pfam" id="PF04719"/>
    </source>
</evidence>
<dbReference type="OrthoDB" id="28335at2759"/>
<comment type="subcellular location">
    <subcellularLocation>
        <location evidence="1">Nucleus</location>
    </subcellularLocation>
</comment>
<evidence type="ECO:0000256" key="7">
    <source>
        <dbReference type="ARBA" id="ARBA00058775"/>
    </source>
</evidence>
<dbReference type="SUPFAM" id="SSF47113">
    <property type="entry name" value="Histone-fold"/>
    <property type="match status" value="1"/>
</dbReference>
<evidence type="ECO:0000313" key="10">
    <source>
        <dbReference type="EMBL" id="GAV71286.1"/>
    </source>
</evidence>
<evidence type="ECO:0000256" key="1">
    <source>
        <dbReference type="ARBA" id="ARBA00004123"/>
    </source>
</evidence>
<feature type="domain" description="TAFII28-like protein" evidence="9">
    <location>
        <begin position="123"/>
        <end position="208"/>
    </location>
</feature>
<dbReference type="Gene3D" id="1.10.20.10">
    <property type="entry name" value="Histone, subunit A"/>
    <property type="match status" value="1"/>
</dbReference>
<keyword evidence="11" id="KW-1185">Reference proteome</keyword>
<evidence type="ECO:0000256" key="2">
    <source>
        <dbReference type="ARBA" id="ARBA00009788"/>
    </source>
</evidence>
<dbReference type="Proteomes" id="UP000187406">
    <property type="component" value="Unassembled WGS sequence"/>
</dbReference>
<keyword evidence="6" id="KW-0539">Nucleus</keyword>
<reference evidence="11" key="1">
    <citation type="submission" date="2016-04" db="EMBL/GenBank/DDBJ databases">
        <title>Cephalotus genome sequencing.</title>
        <authorList>
            <person name="Fukushima K."/>
            <person name="Hasebe M."/>
            <person name="Fang X."/>
        </authorList>
    </citation>
    <scope>NUCLEOTIDE SEQUENCE [LARGE SCALE GENOMIC DNA]</scope>
    <source>
        <strain evidence="11">cv. St1</strain>
    </source>
</reference>
<organism evidence="10 11">
    <name type="scientific">Cephalotus follicularis</name>
    <name type="common">Albany pitcher plant</name>
    <dbReference type="NCBI Taxonomy" id="3775"/>
    <lineage>
        <taxon>Eukaryota</taxon>
        <taxon>Viridiplantae</taxon>
        <taxon>Streptophyta</taxon>
        <taxon>Embryophyta</taxon>
        <taxon>Tracheophyta</taxon>
        <taxon>Spermatophyta</taxon>
        <taxon>Magnoliopsida</taxon>
        <taxon>eudicotyledons</taxon>
        <taxon>Gunneridae</taxon>
        <taxon>Pentapetalae</taxon>
        <taxon>rosids</taxon>
        <taxon>fabids</taxon>
        <taxon>Oxalidales</taxon>
        <taxon>Cephalotaceae</taxon>
        <taxon>Cephalotus</taxon>
    </lineage>
</organism>
<dbReference type="InParanoid" id="A0A1Q3BTI4"/>
<evidence type="ECO:0000256" key="4">
    <source>
        <dbReference type="ARBA" id="ARBA00023159"/>
    </source>
</evidence>
<comment type="function">
    <text evidence="7">TAFs are components of the transcription factor IID (TFIID) complex that is essential for mediating regulation of RNA polymerase transcription.</text>
</comment>
<dbReference type="PANTHER" id="PTHR13218:SF8">
    <property type="entry name" value="TRANSCRIPTION INITIATION FACTOR TFIID SUBUNIT 11"/>
    <property type="match status" value="1"/>
</dbReference>
<dbReference type="GO" id="GO:0005669">
    <property type="term" value="C:transcription factor TFIID complex"/>
    <property type="evidence" value="ECO:0007669"/>
    <property type="project" value="InterPro"/>
</dbReference>
<dbReference type="CDD" id="cd08048">
    <property type="entry name" value="HFD_TAF11"/>
    <property type="match status" value="1"/>
</dbReference>
<dbReference type="GO" id="GO:0051123">
    <property type="term" value="P:RNA polymerase II preinitiation complex assembly"/>
    <property type="evidence" value="ECO:0007669"/>
    <property type="project" value="InterPro"/>
</dbReference>
<comment type="similarity">
    <text evidence="2">Belongs to the TAF11 family.</text>
</comment>
<sequence length="225" mass="25568">MPLVKHHHSQKRKAERRMKQSKDPFEAACEESPTDSPIATDDIKIPVGHDTVTGLEDDNLGTSINPFNPSTSSTPLSVSTGTIVHTAKRKRYDEDEEEENVEVELSKFPTSADPVKTAKMQAILSQFTEYQMSRYESFRRSALQKSNMRRLLVSVTRSQKISLPMTIVVCGIAKMFVGELVEMARIVMTERKESGCIRPCHIREAYRRLKLEGKVPRRSVSRLFQ</sequence>
<keyword evidence="3" id="KW-0805">Transcription regulation</keyword>
<evidence type="ECO:0000256" key="8">
    <source>
        <dbReference type="SAM" id="MobiDB-lite"/>
    </source>
</evidence>
<evidence type="ECO:0000256" key="3">
    <source>
        <dbReference type="ARBA" id="ARBA00023015"/>
    </source>
</evidence>
<dbReference type="GO" id="GO:0016251">
    <property type="term" value="F:RNA polymerase II general transcription initiation factor activity"/>
    <property type="evidence" value="ECO:0007669"/>
    <property type="project" value="TreeGrafter"/>
</dbReference>
<dbReference type="PANTHER" id="PTHR13218">
    <property type="entry name" value="TRANSCRIPTION INITIATION FACTOR TFIID SUBUNIT 11-RELATED"/>
    <property type="match status" value="1"/>
</dbReference>
<dbReference type="EMBL" id="BDDD01000902">
    <property type="protein sequence ID" value="GAV71286.1"/>
    <property type="molecule type" value="Genomic_DNA"/>
</dbReference>
<feature type="compositionally biased region" description="Basic residues" evidence="8">
    <location>
        <begin position="1"/>
        <end position="16"/>
    </location>
</feature>
<dbReference type="FunCoup" id="A0A1Q3BTI4">
    <property type="interactions" value="2905"/>
</dbReference>
<dbReference type="FunFam" id="1.10.20.10:FF:000055">
    <property type="entry name" value="Transcription initiation factor TFIID subunit 11"/>
    <property type="match status" value="1"/>
</dbReference>
<evidence type="ECO:0000256" key="5">
    <source>
        <dbReference type="ARBA" id="ARBA00023163"/>
    </source>
</evidence>
<name>A0A1Q3BTI4_CEPFO</name>
<dbReference type="InterPro" id="IPR009072">
    <property type="entry name" value="Histone-fold"/>
</dbReference>
<dbReference type="Pfam" id="PF04719">
    <property type="entry name" value="TAFII28"/>
    <property type="match status" value="1"/>
</dbReference>
<evidence type="ECO:0000313" key="11">
    <source>
        <dbReference type="Proteomes" id="UP000187406"/>
    </source>
</evidence>
<accession>A0A1Q3BTI4</accession>
<dbReference type="InterPro" id="IPR045127">
    <property type="entry name" value="TAF11-like"/>
</dbReference>
<dbReference type="GO" id="GO:0046982">
    <property type="term" value="F:protein heterodimerization activity"/>
    <property type="evidence" value="ECO:0007669"/>
    <property type="project" value="InterPro"/>
</dbReference>
<keyword evidence="4" id="KW-0010">Activator</keyword>
<dbReference type="AlphaFoldDB" id="A0A1Q3BTI4"/>
<keyword evidence="5" id="KW-0804">Transcription</keyword>
<proteinExistence type="inferred from homology"/>
<dbReference type="STRING" id="3775.A0A1Q3BTI4"/>
<protein>
    <submittedName>
        <fullName evidence="10">TAFII28 domain-containing protein</fullName>
    </submittedName>
</protein>
<comment type="caution">
    <text evidence="10">The sequence shown here is derived from an EMBL/GenBank/DDBJ whole genome shotgun (WGS) entry which is preliminary data.</text>
</comment>
<gene>
    <name evidence="10" type="ORF">CFOL_v3_14780</name>
</gene>
<dbReference type="InterPro" id="IPR006809">
    <property type="entry name" value="TAFII28_dom"/>
</dbReference>
<evidence type="ECO:0000256" key="6">
    <source>
        <dbReference type="ARBA" id="ARBA00023242"/>
    </source>
</evidence>